<name>A0AAV8YUU4_9CUCU</name>
<keyword evidence="8" id="KW-0406">Ion transport</keyword>
<dbReference type="NCBIfam" id="TIGR00813">
    <property type="entry name" value="sss"/>
    <property type="match status" value="1"/>
</dbReference>
<dbReference type="InterPro" id="IPR051163">
    <property type="entry name" value="Sodium:Solute_Symporter_SSF"/>
</dbReference>
<feature type="transmembrane region" description="Helical" evidence="12">
    <location>
        <begin position="177"/>
        <end position="198"/>
    </location>
</feature>
<evidence type="ECO:0000313" key="14">
    <source>
        <dbReference type="Proteomes" id="UP001162162"/>
    </source>
</evidence>
<dbReference type="AlphaFoldDB" id="A0AAV8YUU4"/>
<dbReference type="Proteomes" id="UP001162162">
    <property type="component" value="Unassembled WGS sequence"/>
</dbReference>
<feature type="transmembrane region" description="Helical" evidence="12">
    <location>
        <begin position="552"/>
        <end position="573"/>
    </location>
</feature>
<keyword evidence="7" id="KW-0915">Sodium</keyword>
<keyword evidence="9 12" id="KW-0472">Membrane</keyword>
<keyword evidence="3" id="KW-0813">Transport</keyword>
<feature type="transmembrane region" description="Helical" evidence="12">
    <location>
        <begin position="471"/>
        <end position="490"/>
    </location>
</feature>
<dbReference type="InterPro" id="IPR001734">
    <property type="entry name" value="Na/solute_symporter"/>
</dbReference>
<protein>
    <recommendedName>
        <fullName evidence="15">Sodium/solute symporter</fullName>
    </recommendedName>
</protein>
<evidence type="ECO:0000256" key="5">
    <source>
        <dbReference type="ARBA" id="ARBA00022692"/>
    </source>
</evidence>
<evidence type="ECO:0000256" key="6">
    <source>
        <dbReference type="ARBA" id="ARBA00022989"/>
    </source>
</evidence>
<organism evidence="13 14">
    <name type="scientific">Aromia moschata</name>
    <dbReference type="NCBI Taxonomy" id="1265417"/>
    <lineage>
        <taxon>Eukaryota</taxon>
        <taxon>Metazoa</taxon>
        <taxon>Ecdysozoa</taxon>
        <taxon>Arthropoda</taxon>
        <taxon>Hexapoda</taxon>
        <taxon>Insecta</taxon>
        <taxon>Pterygota</taxon>
        <taxon>Neoptera</taxon>
        <taxon>Endopterygota</taxon>
        <taxon>Coleoptera</taxon>
        <taxon>Polyphaga</taxon>
        <taxon>Cucujiformia</taxon>
        <taxon>Chrysomeloidea</taxon>
        <taxon>Cerambycidae</taxon>
        <taxon>Cerambycinae</taxon>
        <taxon>Callichromatini</taxon>
        <taxon>Aromia</taxon>
    </lineage>
</organism>
<gene>
    <name evidence="13" type="ORF">NQ318_001378</name>
</gene>
<dbReference type="Gene3D" id="1.20.1730.10">
    <property type="entry name" value="Sodium/glucose cotransporter"/>
    <property type="match status" value="1"/>
</dbReference>
<dbReference type="PANTHER" id="PTHR42985">
    <property type="entry name" value="SODIUM-COUPLED MONOCARBOXYLATE TRANSPORTER"/>
    <property type="match status" value="1"/>
</dbReference>
<dbReference type="PROSITE" id="PS50283">
    <property type="entry name" value="NA_SOLUT_SYMP_3"/>
    <property type="match status" value="1"/>
</dbReference>
<dbReference type="InterPro" id="IPR038377">
    <property type="entry name" value="Na/Glc_symporter_sf"/>
</dbReference>
<comment type="subcellular location">
    <subcellularLocation>
        <location evidence="1">Cell membrane</location>
        <topology evidence="1">Multi-pass membrane protein</topology>
    </subcellularLocation>
</comment>
<feature type="transmembrane region" description="Helical" evidence="12">
    <location>
        <begin position="204"/>
        <end position="222"/>
    </location>
</feature>
<dbReference type="Pfam" id="PF00474">
    <property type="entry name" value="SSF"/>
    <property type="match status" value="1"/>
</dbReference>
<keyword evidence="5 12" id="KW-0812">Transmembrane</keyword>
<evidence type="ECO:0000256" key="9">
    <source>
        <dbReference type="ARBA" id="ARBA00023136"/>
    </source>
</evidence>
<reference evidence="13" key="1">
    <citation type="journal article" date="2023" name="Insect Mol. Biol.">
        <title>Genome sequencing provides insights into the evolution of gene families encoding plant cell wall-degrading enzymes in longhorned beetles.</title>
        <authorList>
            <person name="Shin N.R."/>
            <person name="Okamura Y."/>
            <person name="Kirsch R."/>
            <person name="Pauchet Y."/>
        </authorList>
    </citation>
    <scope>NUCLEOTIDE SEQUENCE</scope>
    <source>
        <strain evidence="13">AMC_N1</strain>
    </source>
</reference>
<evidence type="ECO:0008006" key="15">
    <source>
        <dbReference type="Google" id="ProtNLM"/>
    </source>
</evidence>
<keyword evidence="6 12" id="KW-1133">Transmembrane helix</keyword>
<evidence type="ECO:0000256" key="1">
    <source>
        <dbReference type="ARBA" id="ARBA00004651"/>
    </source>
</evidence>
<keyword evidence="14" id="KW-1185">Reference proteome</keyword>
<dbReference type="PANTHER" id="PTHR42985:SF5">
    <property type="entry name" value="FI02094P-RELATED"/>
    <property type="match status" value="1"/>
</dbReference>
<dbReference type="GO" id="GO:0015293">
    <property type="term" value="F:symporter activity"/>
    <property type="evidence" value="ECO:0007669"/>
    <property type="project" value="TreeGrafter"/>
</dbReference>
<feature type="transmembrane region" description="Helical" evidence="12">
    <location>
        <begin position="39"/>
        <end position="58"/>
    </location>
</feature>
<dbReference type="CDD" id="cd11492">
    <property type="entry name" value="SLC5sbd_NIS-SMVT"/>
    <property type="match status" value="1"/>
</dbReference>
<feature type="transmembrane region" description="Helical" evidence="12">
    <location>
        <begin position="328"/>
        <end position="353"/>
    </location>
</feature>
<keyword evidence="10" id="KW-0739">Sodium transport</keyword>
<evidence type="ECO:0000256" key="10">
    <source>
        <dbReference type="ARBA" id="ARBA00023201"/>
    </source>
</evidence>
<evidence type="ECO:0000256" key="11">
    <source>
        <dbReference type="RuleBase" id="RU362091"/>
    </source>
</evidence>
<comment type="similarity">
    <text evidence="2 11">Belongs to the sodium:solute symporter (SSF) (TC 2.A.21) family.</text>
</comment>
<feature type="transmembrane region" description="Helical" evidence="12">
    <location>
        <begin position="431"/>
        <end position="451"/>
    </location>
</feature>
<evidence type="ECO:0000256" key="3">
    <source>
        <dbReference type="ARBA" id="ARBA00022448"/>
    </source>
</evidence>
<dbReference type="GO" id="GO:0006814">
    <property type="term" value="P:sodium ion transport"/>
    <property type="evidence" value="ECO:0007669"/>
    <property type="project" value="UniProtKB-KW"/>
</dbReference>
<dbReference type="EMBL" id="JAPWTK010000037">
    <property type="protein sequence ID" value="KAJ8955548.1"/>
    <property type="molecule type" value="Genomic_DNA"/>
</dbReference>
<feature type="transmembrane region" description="Helical" evidence="12">
    <location>
        <begin position="385"/>
        <end position="411"/>
    </location>
</feature>
<dbReference type="GO" id="GO:0005886">
    <property type="term" value="C:plasma membrane"/>
    <property type="evidence" value="ECO:0007669"/>
    <property type="project" value="UniProtKB-SubCell"/>
</dbReference>
<evidence type="ECO:0000256" key="8">
    <source>
        <dbReference type="ARBA" id="ARBA00023065"/>
    </source>
</evidence>
<evidence type="ECO:0000256" key="12">
    <source>
        <dbReference type="SAM" id="Phobius"/>
    </source>
</evidence>
<evidence type="ECO:0000256" key="7">
    <source>
        <dbReference type="ARBA" id="ARBA00023053"/>
    </source>
</evidence>
<accession>A0AAV8YUU4</accession>
<sequence>MGENIPAMMSTLDIGEKTVIGLEVSDVSAAMQRFDWPDYAMFLAMLLICISVGVYYAFSKKSVNSQEYLVGGRNMRVIPVAFSLIASAPATGPAYYRAHAGPDVLLGTFRQWHIASGNSNRNLRLWNSVRLYRRGFFLMSLASVSIYLPVFHGLGLTSTYEYHEKRFDKKVRLFGSLLFTIGLVAWLPLVIYVPALAFNQVTGINVHLITPIVCVICIFYTSMGGLKGVVWTDVIQTVIMFFALLLVIIKGTVDVGGIDVVILRNWNSGRIERPKKKISFDLDPLSRHTIWSLVIGGFMYSLQTSTVNQNMIQRYLALPSLQAAKRALWVFFIGMLLIVGLCSYCGMLIYATFYRCDPLTTMLAKEKDQLLPLLVMDILGDVPGLAGVFVAGIFSAALSSLSTGLNALAAVVLEDFYKPFFRKQLSERQTYYFMQFTVIFMGILCVGMVFVVEKLELFCSLVHALYNLYPITGALVGGISSLIFMSWLCLRAQSLIVSGDLTFPEKPVSTSGCHYLFTPKQSPSSNIHFDPSVNITDITHTDERFMIYRLSYLWYTLIGTFVATFVGLLVSSFTKLQDPRDVDPRLLAPFVRKLIKSRRDTNGSVDRSMCACAHGNTQKTIPVEASSKIDITMEKMVGAETAR</sequence>
<comment type="caution">
    <text evidence="13">The sequence shown here is derived from an EMBL/GenBank/DDBJ whole genome shotgun (WGS) entry which is preliminary data.</text>
</comment>
<feature type="transmembrane region" description="Helical" evidence="12">
    <location>
        <begin position="136"/>
        <end position="156"/>
    </location>
</feature>
<evidence type="ECO:0000256" key="4">
    <source>
        <dbReference type="ARBA" id="ARBA00022475"/>
    </source>
</evidence>
<keyword evidence="4" id="KW-1003">Cell membrane</keyword>
<proteinExistence type="inferred from homology"/>
<evidence type="ECO:0000313" key="13">
    <source>
        <dbReference type="EMBL" id="KAJ8955548.1"/>
    </source>
</evidence>
<evidence type="ECO:0000256" key="2">
    <source>
        <dbReference type="ARBA" id="ARBA00006434"/>
    </source>
</evidence>